<evidence type="ECO:0000256" key="1">
    <source>
        <dbReference type="SAM" id="MobiDB-lite"/>
    </source>
</evidence>
<proteinExistence type="predicted"/>
<keyword evidence="3" id="KW-1185">Reference proteome</keyword>
<reference evidence="3" key="1">
    <citation type="journal article" date="2019" name="Int. J. Syst. Evol. Microbiol.">
        <title>The Global Catalogue of Microorganisms (GCM) 10K type strain sequencing project: providing services to taxonomists for standard genome sequencing and annotation.</title>
        <authorList>
            <consortium name="The Broad Institute Genomics Platform"/>
            <consortium name="The Broad Institute Genome Sequencing Center for Infectious Disease"/>
            <person name="Wu L."/>
            <person name="Ma J."/>
        </authorList>
    </citation>
    <scope>NUCLEOTIDE SEQUENCE [LARGE SCALE GENOMIC DNA]</scope>
    <source>
        <strain evidence="3">ZS-35-S2</strain>
    </source>
</reference>
<accession>A0ABW1K5H4</accession>
<dbReference type="RefSeq" id="WP_377420996.1">
    <property type="nucleotide sequence ID" value="NZ_JBHSPR010000010.1"/>
</dbReference>
<gene>
    <name evidence="2" type="ORF">ACFP2T_12550</name>
</gene>
<evidence type="ECO:0000313" key="3">
    <source>
        <dbReference type="Proteomes" id="UP001596203"/>
    </source>
</evidence>
<evidence type="ECO:0008006" key="4">
    <source>
        <dbReference type="Google" id="ProtNLM"/>
    </source>
</evidence>
<feature type="region of interest" description="Disordered" evidence="1">
    <location>
        <begin position="34"/>
        <end position="89"/>
    </location>
</feature>
<evidence type="ECO:0000313" key="2">
    <source>
        <dbReference type="EMBL" id="MFC6017031.1"/>
    </source>
</evidence>
<dbReference type="EMBL" id="JBHSPR010000010">
    <property type="protein sequence ID" value="MFC6017031.1"/>
    <property type="molecule type" value="Genomic_DNA"/>
</dbReference>
<name>A0ABW1K5H4_9ACTN</name>
<organism evidence="2 3">
    <name type="scientific">Plantactinospora solaniradicis</name>
    <dbReference type="NCBI Taxonomy" id="1723736"/>
    <lineage>
        <taxon>Bacteria</taxon>
        <taxon>Bacillati</taxon>
        <taxon>Actinomycetota</taxon>
        <taxon>Actinomycetes</taxon>
        <taxon>Micromonosporales</taxon>
        <taxon>Micromonosporaceae</taxon>
        <taxon>Plantactinospora</taxon>
    </lineage>
</organism>
<protein>
    <recommendedName>
        <fullName evidence="4">Serine/threonine protein kinase</fullName>
    </recommendedName>
</protein>
<feature type="compositionally biased region" description="Low complexity" evidence="1">
    <location>
        <begin position="39"/>
        <end position="52"/>
    </location>
</feature>
<comment type="caution">
    <text evidence="2">The sequence shown here is derived from an EMBL/GenBank/DDBJ whole genome shotgun (WGS) entry which is preliminary data.</text>
</comment>
<sequence length="221" mass="23228">MALLLALGSTVFAWRAIDQAKDAKDIAIGRLPVAGGGPATDAPEAPTAPSTADQGQTPAEATTAPDDVPRSPGEPPELNERTVYQPEYEKQSLTLRARCGYDMYADLDEPRARVDGAGHDLRFTAACGNEPSSLRLGEGVQGSESARPGMTPQECVDAIRTAPIAEGAKVPVRKASMICVTTNYAAARERGDVWRMALVEIVAVANDGAVTIQATAWNIPG</sequence>
<dbReference type="Proteomes" id="UP001596203">
    <property type="component" value="Unassembled WGS sequence"/>
</dbReference>